<dbReference type="SUPFAM" id="SSF51621">
    <property type="entry name" value="Phosphoenolpyruvate/pyruvate domain"/>
    <property type="match status" value="1"/>
</dbReference>
<keyword evidence="10" id="KW-0598">Phosphotransferase system</keyword>
<dbReference type="SUPFAM" id="SSF47831">
    <property type="entry name" value="Enzyme I of the PEP:sugar phosphotransferase system HPr-binding (sub)domain"/>
    <property type="match status" value="1"/>
</dbReference>
<reference evidence="16" key="1">
    <citation type="submission" date="2010-08" db="EMBL/GenBank/DDBJ databases">
        <title>Genome sequence of Parvularcula bermudensis HTCC2503.</title>
        <authorList>
            <person name="Kang D.-M."/>
            <person name="Oh H.-M."/>
            <person name="Cho J.-C."/>
        </authorList>
    </citation>
    <scope>NUCLEOTIDE SEQUENCE [LARGE SCALE GENOMIC DNA]</scope>
    <source>
        <strain evidence="16">ATCC BAA-594 / HTCC2503 / KCTC 12087</strain>
    </source>
</reference>
<dbReference type="InterPro" id="IPR015813">
    <property type="entry name" value="Pyrv/PenolPyrv_kinase-like_dom"/>
</dbReference>
<dbReference type="SUPFAM" id="SSF52009">
    <property type="entry name" value="Phosphohistidine domain"/>
    <property type="match status" value="1"/>
</dbReference>
<evidence type="ECO:0000256" key="7">
    <source>
        <dbReference type="ARBA" id="ARBA00022490"/>
    </source>
</evidence>
<dbReference type="STRING" id="314260.PB2503_12759"/>
<dbReference type="GO" id="GO:0046872">
    <property type="term" value="F:metal ion binding"/>
    <property type="evidence" value="ECO:0007669"/>
    <property type="project" value="UniProtKB-KW"/>
</dbReference>
<evidence type="ECO:0000256" key="10">
    <source>
        <dbReference type="ARBA" id="ARBA00022683"/>
    </source>
</evidence>
<keyword evidence="16" id="KW-1185">Reference proteome</keyword>
<dbReference type="RefSeq" id="WP_013301563.1">
    <property type="nucleotide sequence ID" value="NC_014414.1"/>
</dbReference>
<dbReference type="SUPFAM" id="SSF55781">
    <property type="entry name" value="GAF domain-like"/>
    <property type="match status" value="1"/>
</dbReference>
<evidence type="ECO:0000256" key="1">
    <source>
        <dbReference type="ARBA" id="ARBA00000683"/>
    </source>
</evidence>
<dbReference type="PANTHER" id="PTHR46244">
    <property type="entry name" value="PHOSPHOENOLPYRUVATE-PROTEIN PHOSPHOTRANSFERASE"/>
    <property type="match status" value="1"/>
</dbReference>
<evidence type="ECO:0000256" key="11">
    <source>
        <dbReference type="ARBA" id="ARBA00022723"/>
    </source>
</evidence>
<dbReference type="Gene3D" id="3.30.450.40">
    <property type="match status" value="1"/>
</dbReference>
<dbReference type="InterPro" id="IPR036618">
    <property type="entry name" value="PtsI_HPr-bd_sf"/>
</dbReference>
<dbReference type="GO" id="GO:0016301">
    <property type="term" value="F:kinase activity"/>
    <property type="evidence" value="ECO:0007669"/>
    <property type="project" value="UniProtKB-KW"/>
</dbReference>
<dbReference type="Gene3D" id="3.50.30.10">
    <property type="entry name" value="Phosphohistidine domain"/>
    <property type="match status" value="1"/>
</dbReference>
<keyword evidence="6" id="KW-0813">Transport</keyword>
<evidence type="ECO:0000256" key="6">
    <source>
        <dbReference type="ARBA" id="ARBA00022448"/>
    </source>
</evidence>
<dbReference type="Pfam" id="PF01590">
    <property type="entry name" value="GAF"/>
    <property type="match status" value="1"/>
</dbReference>
<dbReference type="InterPro" id="IPR029016">
    <property type="entry name" value="GAF-like_dom_sf"/>
</dbReference>
<keyword evidence="8" id="KW-0762">Sugar transport</keyword>
<name>E0TFM9_PARBH</name>
<comment type="catalytic activity">
    <reaction evidence="1">
        <text>L-histidyl-[protein] + phosphoenolpyruvate = N(pros)-phospho-L-histidyl-[protein] + pyruvate</text>
        <dbReference type="Rhea" id="RHEA:23880"/>
        <dbReference type="Rhea" id="RHEA-COMP:9745"/>
        <dbReference type="Rhea" id="RHEA-COMP:9746"/>
        <dbReference type="ChEBI" id="CHEBI:15361"/>
        <dbReference type="ChEBI" id="CHEBI:29979"/>
        <dbReference type="ChEBI" id="CHEBI:58702"/>
        <dbReference type="ChEBI" id="CHEBI:64837"/>
        <dbReference type="EC" id="2.7.3.9"/>
    </reaction>
</comment>
<sequence length="765" mass="83215">MSGSPPETGYIPRPRSAPRALLRRIRDIMATETSAQARLDRLATAIAANMVGDVCSIYVRRSDDTLELFATEGLRSDAIHHTRLAVDEGLVGYVANSKTPVQTSDARSHHAFAYRAETGEDGLNAFLGVPITRSGQVLGVLVIQNRSKRVFAEEELEVAQTVATILAEVVATGELLDEQDREDVEAVLTRPAHEIGHPIVPGIGKGVVFRQEPEIAPHATFAVDVASETERLEDAIAAVRKTVDDMVRDGGGDLATSSREILEVFRLLAYDKGWVQKMMEKVTAGITAESAVEQVRAENGQRLRQLSDPYLRERVHDLDDLARRLLRQLSGEKGPQKLEVDSILVATSLGPAELLELNSPHLRGVVLADGATSSHAAIIARSLQVPMVSSVPDLVDQAVSGDLVLIDGESGEVHLRPGEDVLDAFAEKDQLRSRTLAQYWEDRDAPVVTKDGVTVELQMNAGLLFDLGHLSQTGASAVGLFRTEFQFLLGGALPTAAAQEAFYRQVLETVGKREVIFRTADIGSDKRAGYMSGPREPNPAMGWRGLRVALDRNGFLRTQIRALLAAARGRKLNMLLPLVTTKEEFLEAKGLIEKEVDRHRKHVGPPPPIAVGAMIEIPSAAWNIRSLAEVCDFLSIGGNDLAQFFFAADRENDRVSLRYDPLSHGFISFLARTIDEAKRAGKTVGFCGEQATDPLMALALIAIGVARLSVAATAIGPLRATIRSVEFAALQAEMQRLLAEEQDGDLRTALREWAVTQGVVLPVKR</sequence>
<reference evidence="15 16" key="2">
    <citation type="journal article" date="2011" name="J. Bacteriol.">
        <title>Complete genome sequence of strain HTCC2503T of Parvularcula bermudensis, the type species of the order "Parvularculales" in the class Alphaproteobacteria.</title>
        <authorList>
            <person name="Oh H.M."/>
            <person name="Kang I."/>
            <person name="Vergin K.L."/>
            <person name="Kang D."/>
            <person name="Rhee K.H."/>
            <person name="Giovannoni S.J."/>
            <person name="Cho J.C."/>
        </authorList>
    </citation>
    <scope>NUCLEOTIDE SEQUENCE [LARGE SCALE GENOMIC DNA]</scope>
    <source>
        <strain evidence="16">ATCC BAA-594 / HTCC2503 / KCTC 12087</strain>
    </source>
</reference>
<dbReference type="eggNOG" id="COG3605">
    <property type="taxonomic scope" value="Bacteria"/>
</dbReference>
<gene>
    <name evidence="15" type="ordered locus">PB2503_12759</name>
</gene>
<dbReference type="GO" id="GO:0008965">
    <property type="term" value="F:phosphoenolpyruvate-protein phosphotransferase activity"/>
    <property type="evidence" value="ECO:0007669"/>
    <property type="project" value="UniProtKB-EC"/>
</dbReference>
<dbReference type="Pfam" id="PF00391">
    <property type="entry name" value="PEP-utilizers"/>
    <property type="match status" value="1"/>
</dbReference>
<dbReference type="KEGG" id="pbr:PB2503_12759"/>
<evidence type="ECO:0000256" key="12">
    <source>
        <dbReference type="ARBA" id="ARBA00022777"/>
    </source>
</evidence>
<dbReference type="EMBL" id="CP002156">
    <property type="protein sequence ID" value="ADM10589.1"/>
    <property type="molecule type" value="Genomic_DNA"/>
</dbReference>
<evidence type="ECO:0000313" key="16">
    <source>
        <dbReference type="Proteomes" id="UP000001302"/>
    </source>
</evidence>
<dbReference type="PANTHER" id="PTHR46244:SF6">
    <property type="entry name" value="PHOSPHOENOLPYRUVATE-PROTEIN PHOSPHOTRANSFERASE"/>
    <property type="match status" value="1"/>
</dbReference>
<dbReference type="GO" id="GO:0005737">
    <property type="term" value="C:cytoplasm"/>
    <property type="evidence" value="ECO:0007669"/>
    <property type="project" value="UniProtKB-SubCell"/>
</dbReference>
<keyword evidence="13" id="KW-0460">Magnesium</keyword>
<dbReference type="PROSITE" id="PS00370">
    <property type="entry name" value="PEP_ENZYMES_PHOS_SITE"/>
    <property type="match status" value="1"/>
</dbReference>
<protein>
    <recommendedName>
        <fullName evidence="5">phosphoenolpyruvate--protein phosphotransferase</fullName>
        <ecNumber evidence="5">2.7.3.9</ecNumber>
    </recommendedName>
</protein>
<dbReference type="InterPro" id="IPR003018">
    <property type="entry name" value="GAF"/>
</dbReference>
<feature type="domain" description="GAF" evidence="14">
    <location>
        <begin position="34"/>
        <end position="180"/>
    </location>
</feature>
<organism evidence="15 16">
    <name type="scientific">Parvularcula bermudensis (strain ATCC BAA-594 / HTCC2503 / KCTC 12087)</name>
    <dbReference type="NCBI Taxonomy" id="314260"/>
    <lineage>
        <taxon>Bacteria</taxon>
        <taxon>Pseudomonadati</taxon>
        <taxon>Pseudomonadota</taxon>
        <taxon>Alphaproteobacteria</taxon>
        <taxon>Parvularculales</taxon>
        <taxon>Parvularculaceae</taxon>
        <taxon>Parvularcula</taxon>
    </lineage>
</organism>
<evidence type="ECO:0000256" key="9">
    <source>
        <dbReference type="ARBA" id="ARBA00022679"/>
    </source>
</evidence>
<comment type="subcellular location">
    <subcellularLocation>
        <location evidence="3">Cytoplasm</location>
    </subcellularLocation>
</comment>
<dbReference type="InterPro" id="IPR008279">
    <property type="entry name" value="PEP-util_enz_mobile_dom"/>
</dbReference>
<dbReference type="SMART" id="SM00065">
    <property type="entry name" value="GAF"/>
    <property type="match status" value="1"/>
</dbReference>
<dbReference type="InterPro" id="IPR006318">
    <property type="entry name" value="PTS_EI-like"/>
</dbReference>
<dbReference type="InterPro" id="IPR036637">
    <property type="entry name" value="Phosphohistidine_dom_sf"/>
</dbReference>
<dbReference type="Pfam" id="PF02896">
    <property type="entry name" value="PEP-utilizers_C"/>
    <property type="match status" value="1"/>
</dbReference>
<dbReference type="EC" id="2.7.3.9" evidence="5"/>
<dbReference type="InterPro" id="IPR008731">
    <property type="entry name" value="PTS_EIN"/>
</dbReference>
<dbReference type="Gene3D" id="1.10.274.10">
    <property type="entry name" value="PtsI, HPr-binding domain"/>
    <property type="match status" value="1"/>
</dbReference>
<dbReference type="InterPro" id="IPR050499">
    <property type="entry name" value="PEP-utilizing_PTS_enzyme"/>
</dbReference>
<evidence type="ECO:0000313" key="15">
    <source>
        <dbReference type="EMBL" id="ADM10589.1"/>
    </source>
</evidence>
<dbReference type="PRINTS" id="PR01736">
    <property type="entry name" value="PHPHTRNFRASE"/>
</dbReference>
<dbReference type="GO" id="GO:0009401">
    <property type="term" value="P:phosphoenolpyruvate-dependent sugar phosphotransferase system"/>
    <property type="evidence" value="ECO:0007669"/>
    <property type="project" value="UniProtKB-KW"/>
</dbReference>
<dbReference type="OrthoDB" id="9765468at2"/>
<comment type="similarity">
    <text evidence="4">Belongs to the PEP-utilizing enzyme family.</text>
</comment>
<proteinExistence type="inferred from homology"/>
<comment type="cofactor">
    <cofactor evidence="2">
        <name>Mg(2+)</name>
        <dbReference type="ChEBI" id="CHEBI:18420"/>
    </cofactor>
</comment>
<dbReference type="InterPro" id="IPR000121">
    <property type="entry name" value="PEP_util_C"/>
</dbReference>
<dbReference type="HOGENOM" id="CLU_007308_7_1_5"/>
<keyword evidence="9 15" id="KW-0808">Transferase</keyword>
<keyword evidence="15" id="KW-0670">Pyruvate</keyword>
<dbReference type="NCBIfam" id="TIGR01417">
    <property type="entry name" value="PTS_I_fam"/>
    <property type="match status" value="1"/>
</dbReference>
<dbReference type="AlphaFoldDB" id="E0TFM9"/>
<evidence type="ECO:0000256" key="13">
    <source>
        <dbReference type="ARBA" id="ARBA00022842"/>
    </source>
</evidence>
<evidence type="ECO:0000259" key="14">
    <source>
        <dbReference type="SMART" id="SM00065"/>
    </source>
</evidence>
<dbReference type="Pfam" id="PF05524">
    <property type="entry name" value="PEP-utilisers_N"/>
    <property type="match status" value="1"/>
</dbReference>
<dbReference type="InterPro" id="IPR040442">
    <property type="entry name" value="Pyrv_kinase-like_dom_sf"/>
</dbReference>
<evidence type="ECO:0000256" key="8">
    <source>
        <dbReference type="ARBA" id="ARBA00022597"/>
    </source>
</evidence>
<evidence type="ECO:0000256" key="5">
    <source>
        <dbReference type="ARBA" id="ARBA00012232"/>
    </source>
</evidence>
<accession>E0TFM9</accession>
<dbReference type="Gene3D" id="3.20.20.60">
    <property type="entry name" value="Phosphoenolpyruvate-binding domains"/>
    <property type="match status" value="1"/>
</dbReference>
<dbReference type="InterPro" id="IPR018274">
    <property type="entry name" value="PEP_util_AS"/>
</dbReference>
<dbReference type="Proteomes" id="UP000001302">
    <property type="component" value="Chromosome"/>
</dbReference>
<evidence type="ECO:0000256" key="3">
    <source>
        <dbReference type="ARBA" id="ARBA00004496"/>
    </source>
</evidence>
<keyword evidence="11" id="KW-0479">Metal-binding</keyword>
<evidence type="ECO:0000256" key="2">
    <source>
        <dbReference type="ARBA" id="ARBA00001946"/>
    </source>
</evidence>
<keyword evidence="12" id="KW-0418">Kinase</keyword>
<evidence type="ECO:0000256" key="4">
    <source>
        <dbReference type="ARBA" id="ARBA00007837"/>
    </source>
</evidence>
<keyword evidence="7" id="KW-0963">Cytoplasm</keyword>